<dbReference type="Gene3D" id="3.40.50.300">
    <property type="entry name" value="P-loop containing nucleotide triphosphate hydrolases"/>
    <property type="match status" value="1"/>
</dbReference>
<dbReference type="InterPro" id="IPR016032">
    <property type="entry name" value="Sig_transdc_resp-reg_C-effctor"/>
</dbReference>
<dbReference type="KEGG" id="psey:GU243_04035"/>
<dbReference type="AlphaFoldDB" id="A0A6P1NI77"/>
<dbReference type="SUPFAM" id="SSF46894">
    <property type="entry name" value="C-terminal effector domain of the bipartite response regulators"/>
    <property type="match status" value="1"/>
</dbReference>
<dbReference type="InterPro" id="IPR000792">
    <property type="entry name" value="Tscrpt_reg_LuxR_C"/>
</dbReference>
<evidence type="ECO:0000313" key="5">
    <source>
        <dbReference type="Proteomes" id="UP000464186"/>
    </source>
</evidence>
<proteinExistence type="predicted"/>
<keyword evidence="5" id="KW-1185">Reference proteome</keyword>
<protein>
    <submittedName>
        <fullName evidence="4">AAA family ATPase</fullName>
    </submittedName>
</protein>
<feature type="domain" description="HTH luxR-type" evidence="3">
    <location>
        <begin position="901"/>
        <end position="966"/>
    </location>
</feature>
<dbReference type="PROSITE" id="PS00622">
    <property type="entry name" value="HTH_LUXR_1"/>
    <property type="match status" value="1"/>
</dbReference>
<dbReference type="GO" id="GO:0005524">
    <property type="term" value="F:ATP binding"/>
    <property type="evidence" value="ECO:0007669"/>
    <property type="project" value="UniProtKB-KW"/>
</dbReference>
<dbReference type="GO" id="GO:0005737">
    <property type="term" value="C:cytoplasm"/>
    <property type="evidence" value="ECO:0007669"/>
    <property type="project" value="TreeGrafter"/>
</dbReference>
<dbReference type="InterPro" id="IPR027417">
    <property type="entry name" value="P-loop_NTPase"/>
</dbReference>
<organism evidence="4 5">
    <name type="scientific">Pseudarthrobacter psychrotolerans</name>
    <dbReference type="NCBI Taxonomy" id="2697569"/>
    <lineage>
        <taxon>Bacteria</taxon>
        <taxon>Bacillati</taxon>
        <taxon>Actinomycetota</taxon>
        <taxon>Actinomycetes</taxon>
        <taxon>Micrococcales</taxon>
        <taxon>Micrococcaceae</taxon>
        <taxon>Pseudarthrobacter</taxon>
    </lineage>
</organism>
<dbReference type="Gene3D" id="1.10.10.10">
    <property type="entry name" value="Winged helix-like DNA-binding domain superfamily/Winged helix DNA-binding domain"/>
    <property type="match status" value="1"/>
</dbReference>
<dbReference type="PRINTS" id="PR00038">
    <property type="entry name" value="HTHLUXR"/>
</dbReference>
<dbReference type="InterPro" id="IPR036388">
    <property type="entry name" value="WH-like_DNA-bd_sf"/>
</dbReference>
<dbReference type="PANTHER" id="PTHR16305:SF35">
    <property type="entry name" value="TRANSCRIPTIONAL ACTIVATOR DOMAIN"/>
    <property type="match status" value="1"/>
</dbReference>
<reference evidence="4 5" key="1">
    <citation type="submission" date="2020-01" db="EMBL/GenBank/DDBJ databases">
        <title>Pseudarthrobacter psychrotolerans sp. nov., isolated from antarctic soil.</title>
        <authorList>
            <person name="Shin Y."/>
            <person name="Park W."/>
        </authorList>
    </citation>
    <scope>NUCLEOTIDE SEQUENCE [LARGE SCALE GENOMIC DNA]</scope>
    <source>
        <strain evidence="4 5">YJ56</strain>
    </source>
</reference>
<sequence>MVATPWDAGGPELVGRDGDLAQLTEVINGVCAGKARTVIVSGDAGVGKTALVRRACASAPPDALMLIGGALPLASVDVPFLALRSAFRTAAARVVGTLPAPELSGDARPDVLVQIDEWLTAQSRLRPVILVIDDLHWADQSTLDVLMYILAGPGDRPLGVIGTVRTGEVRPGGALHQWLADIRRLPRMDVHRLGPLDRPDTEAQLSQLLGAPPHQSLINDVYTRSAGNPYLNLLLVEGLTAGARHLPAGFPPDLKSAVLRAWRGLSAGARELTQILALGGRAASAAELRAVAGSAVEPDGVLPLLHLAVEAGLVDLAPDGTYWFHHPIIAEALEQGLDAGERRRWHAAFAAVYERQLDDGARPDAAVAVSLADHYDAAGRPADAYRWALTAADLASANGALSDALRLLRRTVQLRAALPDAVEQPRDLWDRLRAAARESGAMAQELEAIEILLACIDKAEEPLEASHLMVRRMHLQLSTGQAFFPMADIREAVRLSAATPRRWEHALALAELVHASMWHSEPGADALAYQALALARETGDQRALSYALTAAAIVANTAHRFTESRDLAAKGAVEAVRARDFWAYVHATYWTGNAQDPWTSAEYADLLCRARQELMEQGAPHAYISKIAATEAASYLAVGAWRECRAALRIALSLDPGPMGDVDARLTAARLAQLQGRHDEAAVHLARADELYQENSGYLNLTFDAIRAEVHVAAGRPELAFTAAMAGATGPGPAPTMCEWLLPLAARALADQAQRARDLGDPTAELLVAAKELEQRFPGVLHERVGHAALYNRQVAAFELLYTAELGRVRNEPGSAAAWARTADAFGAALLPWEEAYACRRAVELLLLQGHHRSPRAAEFLRRGLTLATDLEAVPIRVALERLAAHARIPVAPVTATPLTLAARLPGLTPRERDILEFVVAGRTYGEIARGLMISEKTVSSHISNLLRKTGAANRVDLARLASGAGPVSNGSA</sequence>
<dbReference type="Pfam" id="PF00196">
    <property type="entry name" value="GerE"/>
    <property type="match status" value="1"/>
</dbReference>
<dbReference type="SUPFAM" id="SSF52540">
    <property type="entry name" value="P-loop containing nucleoside triphosphate hydrolases"/>
    <property type="match status" value="1"/>
</dbReference>
<evidence type="ECO:0000256" key="1">
    <source>
        <dbReference type="ARBA" id="ARBA00022741"/>
    </source>
</evidence>
<name>A0A6P1NI77_9MICC</name>
<dbReference type="GO" id="GO:0004016">
    <property type="term" value="F:adenylate cyclase activity"/>
    <property type="evidence" value="ECO:0007669"/>
    <property type="project" value="TreeGrafter"/>
</dbReference>
<dbReference type="PANTHER" id="PTHR16305">
    <property type="entry name" value="TESTICULAR SOLUBLE ADENYLYL CYCLASE"/>
    <property type="match status" value="1"/>
</dbReference>
<dbReference type="EMBL" id="CP047898">
    <property type="protein sequence ID" value="QHK19058.1"/>
    <property type="molecule type" value="Genomic_DNA"/>
</dbReference>
<dbReference type="Proteomes" id="UP000464186">
    <property type="component" value="Chromosome"/>
</dbReference>
<keyword evidence="2" id="KW-0067">ATP-binding</keyword>
<dbReference type="CDD" id="cd06170">
    <property type="entry name" value="LuxR_C_like"/>
    <property type="match status" value="1"/>
</dbReference>
<dbReference type="SUPFAM" id="SSF48452">
    <property type="entry name" value="TPR-like"/>
    <property type="match status" value="1"/>
</dbReference>
<keyword evidence="1" id="KW-0547">Nucleotide-binding</keyword>
<dbReference type="GO" id="GO:0003677">
    <property type="term" value="F:DNA binding"/>
    <property type="evidence" value="ECO:0007669"/>
    <property type="project" value="InterPro"/>
</dbReference>
<dbReference type="GO" id="GO:0006355">
    <property type="term" value="P:regulation of DNA-templated transcription"/>
    <property type="evidence" value="ECO:0007669"/>
    <property type="project" value="InterPro"/>
</dbReference>
<dbReference type="PROSITE" id="PS50043">
    <property type="entry name" value="HTH_LUXR_2"/>
    <property type="match status" value="1"/>
</dbReference>
<dbReference type="InterPro" id="IPR011990">
    <property type="entry name" value="TPR-like_helical_dom_sf"/>
</dbReference>
<evidence type="ECO:0000259" key="3">
    <source>
        <dbReference type="PROSITE" id="PS50043"/>
    </source>
</evidence>
<evidence type="ECO:0000256" key="2">
    <source>
        <dbReference type="ARBA" id="ARBA00022840"/>
    </source>
</evidence>
<dbReference type="Pfam" id="PF13191">
    <property type="entry name" value="AAA_16"/>
    <property type="match status" value="1"/>
</dbReference>
<evidence type="ECO:0000313" key="4">
    <source>
        <dbReference type="EMBL" id="QHK19058.1"/>
    </source>
</evidence>
<dbReference type="SMART" id="SM00421">
    <property type="entry name" value="HTH_LUXR"/>
    <property type="match status" value="1"/>
</dbReference>
<dbReference type="InterPro" id="IPR041664">
    <property type="entry name" value="AAA_16"/>
</dbReference>
<gene>
    <name evidence="4" type="ORF">GU243_04035</name>
</gene>
<accession>A0A6P1NI77</accession>